<keyword evidence="2" id="KW-0812">Transmembrane</keyword>
<evidence type="ECO:0008006" key="6">
    <source>
        <dbReference type="Google" id="ProtNLM"/>
    </source>
</evidence>
<name>A0A1B7NT80_9EURO</name>
<dbReference type="AlphaFoldDB" id="A0A1B7NT80"/>
<evidence type="ECO:0000256" key="3">
    <source>
        <dbReference type="SAM" id="SignalP"/>
    </source>
</evidence>
<dbReference type="STRING" id="1658172.A0A1B7NT80"/>
<sequence length="312" mass="33204">MMGVVNRSSLIGILSFFALLNENFSAAQDLPSWFNGYYIFATNGSTAVESITCRDSHTSWITSGTYANCCATTLTTRCPMPTKCEDASVSYDNGGGYGCTGRASCATMTVYETSPGGSPSATNIFCWENWSAYTVYRRLPTEATNSPTITPPPQTSHRPNLPTNAPPKQPSPPPQEEPESNRGVIAGATVGAVVGISILALAFIFFRRKQKKKGSRSLIHTAELDNSQARAELQSLSRDAGESKGQGYYGYAPGTIHDGSHSNSNYVHELPGAMNEPGGRGGGVESSVDGSPIDSNVSRGGHAPFEMSSYRS</sequence>
<accession>A0A1B7NT80</accession>
<keyword evidence="2" id="KW-0472">Membrane</keyword>
<feature type="signal peptide" evidence="3">
    <location>
        <begin position="1"/>
        <end position="27"/>
    </location>
</feature>
<feature type="transmembrane region" description="Helical" evidence="2">
    <location>
        <begin position="184"/>
        <end position="206"/>
    </location>
</feature>
<feature type="region of interest" description="Disordered" evidence="1">
    <location>
        <begin position="271"/>
        <end position="312"/>
    </location>
</feature>
<evidence type="ECO:0000256" key="1">
    <source>
        <dbReference type="SAM" id="MobiDB-lite"/>
    </source>
</evidence>
<dbReference type="EMBL" id="LGUA01000825">
    <property type="protein sequence ID" value="OAX79998.1"/>
    <property type="molecule type" value="Genomic_DNA"/>
</dbReference>
<proteinExistence type="predicted"/>
<dbReference type="Proteomes" id="UP000091918">
    <property type="component" value="Unassembled WGS sequence"/>
</dbReference>
<feature type="compositionally biased region" description="Pro residues" evidence="1">
    <location>
        <begin position="164"/>
        <end position="175"/>
    </location>
</feature>
<keyword evidence="5" id="KW-1185">Reference proteome</keyword>
<keyword evidence="3" id="KW-0732">Signal</keyword>
<dbReference type="CDD" id="cd12087">
    <property type="entry name" value="TM_EGFR-like"/>
    <property type="match status" value="1"/>
</dbReference>
<evidence type="ECO:0000256" key="2">
    <source>
        <dbReference type="SAM" id="Phobius"/>
    </source>
</evidence>
<dbReference type="OrthoDB" id="4502329at2759"/>
<comment type="caution">
    <text evidence="4">The sequence shown here is derived from an EMBL/GenBank/DDBJ whole genome shotgun (WGS) entry which is preliminary data.</text>
</comment>
<feature type="chain" id="PRO_5008598189" description="Mid2 domain-containing protein" evidence="3">
    <location>
        <begin position="28"/>
        <end position="312"/>
    </location>
</feature>
<protein>
    <recommendedName>
        <fullName evidence="6">Mid2 domain-containing protein</fullName>
    </recommendedName>
</protein>
<evidence type="ECO:0000313" key="5">
    <source>
        <dbReference type="Proteomes" id="UP000091918"/>
    </source>
</evidence>
<feature type="region of interest" description="Disordered" evidence="1">
    <location>
        <begin position="143"/>
        <end position="181"/>
    </location>
</feature>
<keyword evidence="2" id="KW-1133">Transmembrane helix</keyword>
<evidence type="ECO:0000313" key="4">
    <source>
        <dbReference type="EMBL" id="OAX79998.1"/>
    </source>
</evidence>
<gene>
    <name evidence="4" type="ORF">ACJ72_05675</name>
</gene>
<organism evidence="4 5">
    <name type="scientific">Emergomyces africanus</name>
    <dbReference type="NCBI Taxonomy" id="1955775"/>
    <lineage>
        <taxon>Eukaryota</taxon>
        <taxon>Fungi</taxon>
        <taxon>Dikarya</taxon>
        <taxon>Ascomycota</taxon>
        <taxon>Pezizomycotina</taxon>
        <taxon>Eurotiomycetes</taxon>
        <taxon>Eurotiomycetidae</taxon>
        <taxon>Onygenales</taxon>
        <taxon>Ajellomycetaceae</taxon>
        <taxon>Emergomyces</taxon>
    </lineage>
</organism>
<reference evidence="4 5" key="1">
    <citation type="submission" date="2015-07" db="EMBL/GenBank/DDBJ databases">
        <title>Emmonsia species relationships and genome sequence.</title>
        <authorList>
            <person name="Cuomo C.A."/>
            <person name="Schwartz I.S."/>
            <person name="Kenyon C."/>
            <person name="de Hoog G.S."/>
            <person name="Govender N.P."/>
            <person name="Botha A."/>
            <person name="Moreno L."/>
            <person name="de Vries M."/>
            <person name="Munoz J.F."/>
            <person name="Stielow J.B."/>
        </authorList>
    </citation>
    <scope>NUCLEOTIDE SEQUENCE [LARGE SCALE GENOMIC DNA]</scope>
    <source>
        <strain evidence="4 5">CBS 136260</strain>
    </source>
</reference>